<protein>
    <recommendedName>
        <fullName evidence="20">Serine/threonine-protein kinase PRP4 homolog</fullName>
        <ecNumber evidence="3">2.7.11.1</ecNumber>
    </recommendedName>
    <alternativeName>
        <fullName evidence="21">PRP4 pre-mRNA-processing factor 4 homolog</fullName>
    </alternativeName>
</protein>
<comment type="catalytic activity">
    <reaction evidence="24">
        <text>L-seryl-[protein] + ATP = O-phospho-L-seryl-[protein] + ADP + H(+)</text>
        <dbReference type="Rhea" id="RHEA:17989"/>
        <dbReference type="Rhea" id="RHEA-COMP:9863"/>
        <dbReference type="Rhea" id="RHEA-COMP:11604"/>
        <dbReference type="ChEBI" id="CHEBI:15378"/>
        <dbReference type="ChEBI" id="CHEBI:29999"/>
        <dbReference type="ChEBI" id="CHEBI:30616"/>
        <dbReference type="ChEBI" id="CHEBI:83421"/>
        <dbReference type="ChEBI" id="CHEBI:456216"/>
        <dbReference type="EC" id="2.7.11.1"/>
    </reaction>
    <physiologicalReaction direction="left-to-right" evidence="24">
        <dbReference type="Rhea" id="RHEA:17990"/>
    </physiologicalReaction>
</comment>
<keyword evidence="13" id="KW-0995">Kinetochore</keyword>
<dbReference type="GO" id="GO:0005524">
    <property type="term" value="F:ATP binding"/>
    <property type="evidence" value="ECO:0007669"/>
    <property type="project" value="UniProtKB-KW"/>
</dbReference>
<dbReference type="Proteomes" id="UP000594454">
    <property type="component" value="Chromosome 2"/>
</dbReference>
<dbReference type="InterPro" id="IPR000719">
    <property type="entry name" value="Prot_kinase_dom"/>
</dbReference>
<dbReference type="PANTHER" id="PTHR24058">
    <property type="entry name" value="DUAL SPECIFICITY PROTEIN KINASE"/>
    <property type="match status" value="1"/>
</dbReference>
<dbReference type="SMART" id="SM00220">
    <property type="entry name" value="S_TKc"/>
    <property type="match status" value="1"/>
</dbReference>
<dbReference type="EMBL" id="LR899010">
    <property type="protein sequence ID" value="CAD7082976.1"/>
    <property type="molecule type" value="Genomic_DNA"/>
</dbReference>
<dbReference type="GO" id="GO:0000776">
    <property type="term" value="C:kinetochore"/>
    <property type="evidence" value="ECO:0007669"/>
    <property type="project" value="UniProtKB-KW"/>
</dbReference>
<evidence type="ECO:0000256" key="10">
    <source>
        <dbReference type="ARBA" id="ARBA00022728"/>
    </source>
</evidence>
<dbReference type="AlphaFoldDB" id="A0A7R8ULC4"/>
<evidence type="ECO:0000256" key="11">
    <source>
        <dbReference type="ARBA" id="ARBA00022741"/>
    </source>
</evidence>
<keyword evidence="5" id="KW-1017">Isopeptide bond</keyword>
<evidence type="ECO:0000256" key="2">
    <source>
        <dbReference type="ARBA" id="ARBA00004629"/>
    </source>
</evidence>
<feature type="compositionally biased region" description="Polar residues" evidence="25">
    <location>
        <begin position="83"/>
        <end position="95"/>
    </location>
</feature>
<organism evidence="27 28">
    <name type="scientific">Hermetia illucens</name>
    <name type="common">Black soldier fly</name>
    <dbReference type="NCBI Taxonomy" id="343691"/>
    <lineage>
        <taxon>Eukaryota</taxon>
        <taxon>Metazoa</taxon>
        <taxon>Ecdysozoa</taxon>
        <taxon>Arthropoda</taxon>
        <taxon>Hexapoda</taxon>
        <taxon>Insecta</taxon>
        <taxon>Pterygota</taxon>
        <taxon>Neoptera</taxon>
        <taxon>Endopterygota</taxon>
        <taxon>Diptera</taxon>
        <taxon>Brachycera</taxon>
        <taxon>Stratiomyomorpha</taxon>
        <taxon>Stratiomyidae</taxon>
        <taxon>Hermetiinae</taxon>
        <taxon>Hermetia</taxon>
    </lineage>
</organism>
<dbReference type="OMA" id="GQFKEQH"/>
<evidence type="ECO:0000256" key="21">
    <source>
        <dbReference type="ARBA" id="ARBA00031858"/>
    </source>
</evidence>
<evidence type="ECO:0000256" key="1">
    <source>
        <dbReference type="ARBA" id="ARBA00004123"/>
    </source>
</evidence>
<dbReference type="Pfam" id="PF00069">
    <property type="entry name" value="Pkinase"/>
    <property type="match status" value="1"/>
</dbReference>
<feature type="compositionally biased region" description="Basic residues" evidence="25">
    <location>
        <begin position="29"/>
        <end position="43"/>
    </location>
</feature>
<accession>A0A7R8ULC4</accession>
<keyword evidence="18" id="KW-0539">Nucleus</keyword>
<evidence type="ECO:0000256" key="8">
    <source>
        <dbReference type="ARBA" id="ARBA00022664"/>
    </source>
</evidence>
<evidence type="ECO:0000256" key="17">
    <source>
        <dbReference type="ARBA" id="ARBA00023187"/>
    </source>
</evidence>
<evidence type="ECO:0000256" key="5">
    <source>
        <dbReference type="ARBA" id="ARBA00022499"/>
    </source>
</evidence>
<dbReference type="InterPro" id="IPR044092">
    <property type="entry name" value="STKc_PRP4"/>
</dbReference>
<dbReference type="InterPro" id="IPR050494">
    <property type="entry name" value="Ser_Thr_dual-spec_kinase"/>
</dbReference>
<evidence type="ECO:0000256" key="4">
    <source>
        <dbReference type="ARBA" id="ARBA00022454"/>
    </source>
</evidence>
<dbReference type="InterPro" id="IPR011009">
    <property type="entry name" value="Kinase-like_dom_sf"/>
</dbReference>
<dbReference type="PROSITE" id="PS50011">
    <property type="entry name" value="PROTEIN_KINASE_DOM"/>
    <property type="match status" value="1"/>
</dbReference>
<dbReference type="Gene3D" id="3.30.200.20">
    <property type="entry name" value="Phosphorylase Kinase, domain 1"/>
    <property type="match status" value="1"/>
</dbReference>
<evidence type="ECO:0000256" key="15">
    <source>
        <dbReference type="ARBA" id="ARBA00022843"/>
    </source>
</evidence>
<feature type="compositionally biased region" description="Basic residues" evidence="25">
    <location>
        <begin position="419"/>
        <end position="429"/>
    </location>
</feature>
<sequence>MSGVVRSYDSSDDSRPEGKRSRLDSTSSSKKKKHKKHKKHKKSSRSEREAGVDGGGSDLKSKKHKKHKRKHKSSVGSGDSSDTGRNSSRRGNNGASGVPSRKSGGLSEKFTDIMEKVGKNADSVVIIEKTSNGHTIAMKKPNIPTDPSSLVEEITRTLNAKAIPSMEIVSSESESDVNEVDEVASPDVAVIEDELNLEELMKQKALLQARLGAYLSESDDDTSKGGGDKTEKATAAKSKNIDESSNNNKNVSKPQNNESDIILLDDSSGATTPTSKAPLASKTHHQPHSDHYHDHDLIVERSSVMAKKRTQKSPAPTPIGRNHSRSRSRDRKQITSYSNRESDQQRSSRISGSRRGETENRFKEDLRDEINRDKERQRERERRQHEMERHRYSDRDRDRAGMRYSRGGGDGQSLDRDRDRRKRERSHSRSKYESDRRRERERERERSRERDREKRSRKEERDKFKGSLSEGQHVQKDSSSDSEIADIDIKEDEDDEEKIIEMRRKRREELLKKLGANGDNNDKQEESVRAVQPEVSRDVSRGASPASKVSLSPRSSSKQEQRSPASDFRDDDNPESSNGSHTPPLQPKDTRQDSSPRPDNGGDKTKQTKEPSKRPEWDMFADQDVDSNFDSPSTVVANKNHVENPALTDNWDDAEGYYRVRIGEVLDNRYVVSGYTGQGVFSNVVRARDQARGNANVAVKIIRNNEIMHKTGLRELEILKKLNDADPEDRFHCLRLYRHFFHKQHLCMVFEPLAMNLREVLKKYGKNVGLHIKAVRSYTQQLFLALKLLKKTGILHADIKPDNILVNESHLILKLCDFGSASTITDNEITPYLVSRFYRSPEIILGISYDYGIDMWSAGCTIYELYTGKILFSGKSNNQMLKFFMDLKGKIPNKLIRKGQFKDQHFDQSCNFLYHEIDKLTEREKVVVMPVIKPSRNLQQELIADQNLPDDQYRKVTQLRDLLDNVFALDPSKRASLNQALAHPFIQEKM</sequence>
<dbReference type="Gene3D" id="1.10.510.10">
    <property type="entry name" value="Transferase(Phosphotransferase) domain 1"/>
    <property type="match status" value="1"/>
</dbReference>
<gene>
    <name evidence="27" type="ORF">HERILL_LOCUS5972</name>
</gene>
<evidence type="ECO:0000313" key="28">
    <source>
        <dbReference type="Proteomes" id="UP000594454"/>
    </source>
</evidence>
<feature type="compositionally biased region" description="Low complexity" evidence="25">
    <location>
        <begin position="544"/>
        <end position="558"/>
    </location>
</feature>
<feature type="compositionally biased region" description="Low complexity" evidence="25">
    <location>
        <begin position="244"/>
        <end position="257"/>
    </location>
</feature>
<dbReference type="PANTHER" id="PTHR24058:SF103">
    <property type="entry name" value="SERINE_THREONINE-PROTEIN KINASE PRP4 HOMOLOG"/>
    <property type="match status" value="1"/>
</dbReference>
<feature type="compositionally biased region" description="Acidic residues" evidence="25">
    <location>
        <begin position="483"/>
        <end position="498"/>
    </location>
</feature>
<evidence type="ECO:0000256" key="24">
    <source>
        <dbReference type="ARBA" id="ARBA00048977"/>
    </source>
</evidence>
<evidence type="ECO:0000256" key="3">
    <source>
        <dbReference type="ARBA" id="ARBA00012513"/>
    </source>
</evidence>
<keyword evidence="11" id="KW-0547">Nucleotide-binding</keyword>
<evidence type="ECO:0000256" key="23">
    <source>
        <dbReference type="ARBA" id="ARBA00048659"/>
    </source>
</evidence>
<evidence type="ECO:0000313" key="27">
    <source>
        <dbReference type="EMBL" id="CAD7082976.1"/>
    </source>
</evidence>
<keyword evidence="4" id="KW-0158">Chromosome</keyword>
<feature type="domain" description="Protein kinase" evidence="26">
    <location>
        <begin position="670"/>
        <end position="986"/>
    </location>
</feature>
<comment type="similarity">
    <text evidence="19">Belongs to the protein kinase superfamily. CMGC Ser/Thr protein kinase family.</text>
</comment>
<name>A0A7R8ULC4_HERIL</name>
<keyword evidence="12" id="KW-0418">Kinase</keyword>
<keyword evidence="8" id="KW-0507">mRNA processing</keyword>
<feature type="compositionally biased region" description="Basic and acidic residues" evidence="25">
    <location>
        <begin position="12"/>
        <end position="23"/>
    </location>
</feature>
<keyword evidence="16" id="KW-0007">Acetylation</keyword>
<dbReference type="FunFam" id="1.10.510.10:FF:000078">
    <property type="entry name" value="Serine/threonine-protein kinase PRP4 homolog"/>
    <property type="match status" value="1"/>
</dbReference>
<keyword evidence="6" id="KW-0723">Serine/threonine-protein kinase</keyword>
<evidence type="ECO:0000256" key="7">
    <source>
        <dbReference type="ARBA" id="ARBA00022553"/>
    </source>
</evidence>
<feature type="compositionally biased region" description="Basic and acidic residues" evidence="25">
    <location>
        <begin position="221"/>
        <end position="242"/>
    </location>
</feature>
<keyword evidence="14" id="KW-0067">ATP-binding</keyword>
<feature type="compositionally biased region" description="Basic and acidic residues" evidence="25">
    <location>
        <begin position="430"/>
        <end position="465"/>
    </location>
</feature>
<dbReference type="GO" id="GO:0004674">
    <property type="term" value="F:protein serine/threonine kinase activity"/>
    <property type="evidence" value="ECO:0007669"/>
    <property type="project" value="UniProtKB-KW"/>
</dbReference>
<evidence type="ECO:0000256" key="18">
    <source>
        <dbReference type="ARBA" id="ARBA00023242"/>
    </source>
</evidence>
<comment type="catalytic activity">
    <reaction evidence="23">
        <text>L-threonyl-[protein] + ATP = O-phospho-L-threonyl-[protein] + ADP + H(+)</text>
        <dbReference type="Rhea" id="RHEA:46608"/>
        <dbReference type="Rhea" id="RHEA-COMP:11060"/>
        <dbReference type="Rhea" id="RHEA-COMP:11605"/>
        <dbReference type="ChEBI" id="CHEBI:15378"/>
        <dbReference type="ChEBI" id="CHEBI:30013"/>
        <dbReference type="ChEBI" id="CHEBI:30616"/>
        <dbReference type="ChEBI" id="CHEBI:61977"/>
        <dbReference type="ChEBI" id="CHEBI:456216"/>
        <dbReference type="EC" id="2.7.11.1"/>
    </reaction>
    <physiologicalReaction direction="left-to-right" evidence="23">
        <dbReference type="Rhea" id="RHEA:46609"/>
    </physiologicalReaction>
</comment>
<dbReference type="GO" id="GO:0005681">
    <property type="term" value="C:spliceosomal complex"/>
    <property type="evidence" value="ECO:0007669"/>
    <property type="project" value="UniProtKB-KW"/>
</dbReference>
<feature type="region of interest" description="Disordered" evidence="25">
    <location>
        <begin position="513"/>
        <end position="617"/>
    </location>
</feature>
<dbReference type="CDD" id="cd14135">
    <property type="entry name" value="STKc_PRP4"/>
    <property type="match status" value="1"/>
</dbReference>
<keyword evidence="15" id="KW-0832">Ubl conjugation</keyword>
<dbReference type="SUPFAM" id="SSF56112">
    <property type="entry name" value="Protein kinase-like (PK-like)"/>
    <property type="match status" value="1"/>
</dbReference>
<evidence type="ECO:0000256" key="25">
    <source>
        <dbReference type="SAM" id="MobiDB-lite"/>
    </source>
</evidence>
<reference evidence="27 28" key="1">
    <citation type="submission" date="2020-11" db="EMBL/GenBank/DDBJ databases">
        <authorList>
            <person name="Wallbank WR R."/>
            <person name="Pardo Diaz C."/>
            <person name="Kozak K."/>
            <person name="Martin S."/>
            <person name="Jiggins C."/>
            <person name="Moest M."/>
            <person name="Warren A I."/>
            <person name="Generalovic N T."/>
            <person name="Byers J.R.P. K."/>
            <person name="Montejo-Kovacevich G."/>
            <person name="Yen C E."/>
        </authorList>
    </citation>
    <scope>NUCLEOTIDE SEQUENCE [LARGE SCALE GENOMIC DNA]</scope>
</reference>
<evidence type="ECO:0000256" key="14">
    <source>
        <dbReference type="ARBA" id="ARBA00022840"/>
    </source>
</evidence>
<dbReference type="EC" id="2.7.11.1" evidence="3"/>
<keyword evidence="10" id="KW-0747">Spliceosome</keyword>
<evidence type="ECO:0000256" key="20">
    <source>
        <dbReference type="ARBA" id="ARBA00023637"/>
    </source>
</evidence>
<dbReference type="FunCoup" id="A0A7R8ULC4">
    <property type="interactions" value="1630"/>
</dbReference>
<comment type="subcellular location">
    <subcellularLocation>
        <location evidence="2">Chromosome</location>
        <location evidence="2">Centromere</location>
        <location evidence="2">Kinetochore</location>
    </subcellularLocation>
    <subcellularLocation>
        <location evidence="1">Nucleus</location>
    </subcellularLocation>
</comment>
<feature type="compositionally biased region" description="Basic residues" evidence="25">
    <location>
        <begin position="61"/>
        <end position="73"/>
    </location>
</feature>
<proteinExistence type="inferred from homology"/>
<dbReference type="OrthoDB" id="3967at2759"/>
<feature type="compositionally biased region" description="Basic and acidic residues" evidence="25">
    <location>
        <begin position="588"/>
        <end position="617"/>
    </location>
</feature>
<keyword evidence="9" id="KW-0808">Transferase</keyword>
<dbReference type="GO" id="GO:0045292">
    <property type="term" value="P:mRNA cis splicing, via spliceosome"/>
    <property type="evidence" value="ECO:0007669"/>
    <property type="project" value="InterPro"/>
</dbReference>
<comment type="subunit">
    <text evidence="22">Interacts with CLK1 C-terminus. Associates with the U5 snRNP and NCOR1 deacetylase complexes. Identified in the spliceosome C complex.</text>
</comment>
<dbReference type="PROSITE" id="PS00108">
    <property type="entry name" value="PROTEIN_KINASE_ST"/>
    <property type="match status" value="1"/>
</dbReference>
<feature type="region of interest" description="Disordered" evidence="25">
    <location>
        <begin position="1"/>
        <end position="109"/>
    </location>
</feature>
<evidence type="ECO:0000256" key="6">
    <source>
        <dbReference type="ARBA" id="ARBA00022527"/>
    </source>
</evidence>
<feature type="region of interest" description="Disordered" evidence="25">
    <location>
        <begin position="216"/>
        <end position="500"/>
    </location>
</feature>
<evidence type="ECO:0000259" key="26">
    <source>
        <dbReference type="PROSITE" id="PS50011"/>
    </source>
</evidence>
<evidence type="ECO:0000256" key="13">
    <source>
        <dbReference type="ARBA" id="ARBA00022838"/>
    </source>
</evidence>
<evidence type="ECO:0000256" key="16">
    <source>
        <dbReference type="ARBA" id="ARBA00022990"/>
    </source>
</evidence>
<evidence type="ECO:0000256" key="9">
    <source>
        <dbReference type="ARBA" id="ARBA00022679"/>
    </source>
</evidence>
<keyword evidence="7" id="KW-0597">Phosphoprotein</keyword>
<dbReference type="FunFam" id="3.30.200.20:FF:000123">
    <property type="entry name" value="serine/threonine-protein kinase PRP4 homolog"/>
    <property type="match status" value="1"/>
</dbReference>
<evidence type="ECO:0000256" key="12">
    <source>
        <dbReference type="ARBA" id="ARBA00022777"/>
    </source>
</evidence>
<feature type="compositionally biased region" description="Basic and acidic residues" evidence="25">
    <location>
        <begin position="354"/>
        <end position="401"/>
    </location>
</feature>
<feature type="compositionally biased region" description="Basic and acidic residues" evidence="25">
    <location>
        <begin position="287"/>
        <end position="299"/>
    </location>
</feature>
<evidence type="ECO:0000256" key="22">
    <source>
        <dbReference type="ARBA" id="ARBA00046964"/>
    </source>
</evidence>
<dbReference type="InParanoid" id="A0A7R8ULC4"/>
<keyword evidence="17" id="KW-0508">mRNA splicing</keyword>
<keyword evidence="28" id="KW-1185">Reference proteome</keyword>
<dbReference type="InterPro" id="IPR008271">
    <property type="entry name" value="Ser/Thr_kinase_AS"/>
</dbReference>
<evidence type="ECO:0000256" key="19">
    <source>
        <dbReference type="ARBA" id="ARBA00023596"/>
    </source>
</evidence>